<evidence type="ECO:0000313" key="2">
    <source>
        <dbReference type="EMBL" id="GAA4807568.1"/>
    </source>
</evidence>
<dbReference type="Proteomes" id="UP001500928">
    <property type="component" value="Unassembled WGS sequence"/>
</dbReference>
<feature type="region of interest" description="Disordered" evidence="1">
    <location>
        <begin position="1"/>
        <end position="76"/>
    </location>
</feature>
<keyword evidence="3" id="KW-1185">Reference proteome</keyword>
<organism evidence="2 3">
    <name type="scientific">Actinomycetospora chlora</name>
    <dbReference type="NCBI Taxonomy" id="663608"/>
    <lineage>
        <taxon>Bacteria</taxon>
        <taxon>Bacillati</taxon>
        <taxon>Actinomycetota</taxon>
        <taxon>Actinomycetes</taxon>
        <taxon>Pseudonocardiales</taxon>
        <taxon>Pseudonocardiaceae</taxon>
        <taxon>Actinomycetospora</taxon>
    </lineage>
</organism>
<dbReference type="EMBL" id="BAABHO010000057">
    <property type="protein sequence ID" value="GAA4807568.1"/>
    <property type="molecule type" value="Genomic_DNA"/>
</dbReference>
<proteinExistence type="predicted"/>
<accession>A0ABP9CBZ3</accession>
<feature type="compositionally biased region" description="Polar residues" evidence="1">
    <location>
        <begin position="1"/>
        <end position="12"/>
    </location>
</feature>
<comment type="caution">
    <text evidence="2">The sequence shown here is derived from an EMBL/GenBank/DDBJ whole genome shotgun (WGS) entry which is preliminary data.</text>
</comment>
<gene>
    <name evidence="2" type="ORF">GCM10023200_51520</name>
</gene>
<reference evidence="3" key="1">
    <citation type="journal article" date="2019" name="Int. J. Syst. Evol. Microbiol.">
        <title>The Global Catalogue of Microorganisms (GCM) 10K type strain sequencing project: providing services to taxonomists for standard genome sequencing and annotation.</title>
        <authorList>
            <consortium name="The Broad Institute Genomics Platform"/>
            <consortium name="The Broad Institute Genome Sequencing Center for Infectious Disease"/>
            <person name="Wu L."/>
            <person name="Ma J."/>
        </authorList>
    </citation>
    <scope>NUCLEOTIDE SEQUENCE [LARGE SCALE GENOMIC DNA]</scope>
    <source>
        <strain evidence="3">JCM 17979</strain>
    </source>
</reference>
<protein>
    <submittedName>
        <fullName evidence="2">Uncharacterized protein</fullName>
    </submittedName>
</protein>
<evidence type="ECO:0000313" key="3">
    <source>
        <dbReference type="Proteomes" id="UP001500928"/>
    </source>
</evidence>
<dbReference type="RefSeq" id="WP_345422697.1">
    <property type="nucleotide sequence ID" value="NZ_BAABHO010000057.1"/>
</dbReference>
<sequence length="133" mass="13454">MSDPGTSGTDTYTAGDGSVYGPDGGLLSVPAGTPSTTSFDEDHDGYYETSSTDADGDGYAETASRDDDHDGYDEVALSDHDHDGAVDEVVVDANADGWGDAAITDGAAYGEHGPVAVADTDGDSYADVVIPVP</sequence>
<name>A0ABP9CBZ3_9PSEU</name>
<evidence type="ECO:0000256" key="1">
    <source>
        <dbReference type="SAM" id="MobiDB-lite"/>
    </source>
</evidence>